<evidence type="ECO:0000256" key="4">
    <source>
        <dbReference type="ARBA" id="ARBA00022970"/>
    </source>
</evidence>
<feature type="region of interest" description="Disordered" evidence="7">
    <location>
        <begin position="1133"/>
        <end position="1158"/>
    </location>
</feature>
<reference evidence="10 11" key="1">
    <citation type="submission" date="2013-05" db="EMBL/GenBank/DDBJ databases">
        <title>Drechslerella stenobrocha genome reveals carnivorous origination and mechanical trapping mechanism of predatory fungi.</title>
        <authorList>
            <person name="Liu X."/>
            <person name="Zhang W."/>
            <person name="Liu K."/>
        </authorList>
    </citation>
    <scope>NUCLEOTIDE SEQUENCE [LARGE SCALE GENOMIC DNA]</scope>
    <source>
        <strain evidence="10 11">248</strain>
    </source>
</reference>
<evidence type="ECO:0000256" key="1">
    <source>
        <dbReference type="ARBA" id="ARBA00004141"/>
    </source>
</evidence>
<feature type="transmembrane region" description="Helical" evidence="8">
    <location>
        <begin position="517"/>
        <end position="540"/>
    </location>
</feature>
<sequence length="1261" mass="139337">MTPSPTATPRHSQIVFTQPFQSAGTVPWGRALEHHTAQRHESVAYPPSLVSTHNTSLSARIKEGFANFRDGFRRHPGYVSAGSSDEGLTLAQNWYQLPDPFAAAFNTANSPLSKKLGSRHLQVIVLGCTIGGGLFSGSGTALASGGPGSMMICYSFVAALMWCTMQALAELAVVYPVAGSFAAYSIRFIDPAWGFAQNYTYALAWAVTLPLELVLAVTVLDYWQLDHVAPRVVWVTVFFAAIATFNLFGIRVYAEIENIFTIIKVAAIISFVILGIIIDVAGGPNGSYLGAKTWKKPPGPFLNGITGVVSVFVNAAFAYGGFELIGLAAAETVNPRRSIPAATKKTFASLTSFYLISLLVITFLVPFDDPGLTKDGSLASPFVIAIRNSGVMYLPDLFNAVILIAVLSVGNTSVYACSRVLAAIADQGQGPSALRFIDKEGRPMKATIVTLMFGFVAYLAALGYKTEQEVFNWLLSICGLGSFFTWGSICLCHIRFRAAWKAQGNSLDQLAYRSQGGLFGSYLGLSLNIIVFLAVLWTALFTTDSWKPTIKNFLMTYLTVPIVIVQYFGYKFFFKTKILTVDKIDLVTGCIGLEDESWIEERKAREADWPKWKKMPQLPNMAEEQDLPGFASFTRMLEGEEHFDLLDPSQELDSAASQHVIDEWVKGFALDQPASEELATAAPGCIPLSDQDAPCDLDDGSRFASFLDGPSGAQTSLVLGPGQYFPSPYEQELNSLVNPFALDLRLANVYTGQLEGLPPHFLNQQPSDVLDNPSLPGLPYEEYVLPDLFEFPPVAPQMPLHLEHGHNFYFGDSRAADVVQLKEKGRAIDTDFSQTLSEIHHCTALNIGEPHVNNDDTADMEPYWLPQGYFHENLFPPTGAVYPDTQMKDSDPTRIDSDATIDMEEFTPPLPPQGSNKKVSCIGEYLVVMDVPPKEQHGISADPTEPIIAPETFEKTGDSKNSISEGKTTSGGPKLKRGRGRPIVPGSKRQRRIQAMSQPGYVPPKRGRPRTSERHLRKRLRRTKVGTGINPTTRGPMGSGEEIMVDQERYSPLEYDDDELRYKPIYFILSAAQASRVQKMYGVPEPRRGWSAQDLRWQVTFNLQRVTPTGSTLIREITERFQKYEQSAACVGEKRNKENQHPVDTGEAEDTDPGSEHSAVPGWQYCQAGPKVPPAFEIEYIQDFKKPTGCLFPDERLVVVADGTRENSRAITLREVLGKLLDERDVYFRAIVWEILKGSRMINNMKFTGRMNRIMGAWEFV</sequence>
<keyword evidence="2" id="KW-0813">Transport</keyword>
<dbReference type="InterPro" id="IPR004841">
    <property type="entry name" value="AA-permease/SLC12A_dom"/>
</dbReference>
<dbReference type="EMBL" id="KI966411">
    <property type="protein sequence ID" value="EWC47308.1"/>
    <property type="molecule type" value="Genomic_DNA"/>
</dbReference>
<dbReference type="Proteomes" id="UP000024837">
    <property type="component" value="Unassembled WGS sequence"/>
</dbReference>
<evidence type="ECO:0000259" key="9">
    <source>
        <dbReference type="Pfam" id="PF00324"/>
    </source>
</evidence>
<dbReference type="GO" id="GO:0016020">
    <property type="term" value="C:membrane"/>
    <property type="evidence" value="ECO:0007669"/>
    <property type="project" value="UniProtKB-SubCell"/>
</dbReference>
<evidence type="ECO:0000256" key="5">
    <source>
        <dbReference type="ARBA" id="ARBA00022989"/>
    </source>
</evidence>
<dbReference type="InterPro" id="IPR004840">
    <property type="entry name" value="Amino_acid_permease_CS"/>
</dbReference>
<feature type="compositionally biased region" description="Basic residues" evidence="7">
    <location>
        <begin position="1005"/>
        <end position="1014"/>
    </location>
</feature>
<feature type="transmembrane region" description="Helical" evidence="8">
    <location>
        <begin position="232"/>
        <end position="254"/>
    </location>
</feature>
<feature type="transmembrane region" description="Helical" evidence="8">
    <location>
        <begin position="123"/>
        <end position="144"/>
    </location>
</feature>
<dbReference type="FunFam" id="1.20.1740.10:FF:000001">
    <property type="entry name" value="Amino acid permease"/>
    <property type="match status" value="1"/>
</dbReference>
<name>W7I551_9PEZI</name>
<evidence type="ECO:0000313" key="10">
    <source>
        <dbReference type="EMBL" id="EWC47308.1"/>
    </source>
</evidence>
<dbReference type="HOGENOM" id="CLU_264836_0_0_1"/>
<keyword evidence="5 8" id="KW-1133">Transmembrane helix</keyword>
<dbReference type="PANTHER" id="PTHR43341:SF1">
    <property type="entry name" value="GENERAL AMINO-ACID PERMEASE GAP1"/>
    <property type="match status" value="1"/>
</dbReference>
<feature type="compositionally biased region" description="Polar residues" evidence="7">
    <location>
        <begin position="959"/>
        <end position="970"/>
    </location>
</feature>
<dbReference type="Pfam" id="PF00324">
    <property type="entry name" value="AA_permease"/>
    <property type="match status" value="1"/>
</dbReference>
<dbReference type="Gene3D" id="1.20.1740.10">
    <property type="entry name" value="Amino acid/polyamine transporter I"/>
    <property type="match status" value="1"/>
</dbReference>
<organism evidence="10 11">
    <name type="scientific">Drechslerella stenobrocha 248</name>
    <dbReference type="NCBI Taxonomy" id="1043628"/>
    <lineage>
        <taxon>Eukaryota</taxon>
        <taxon>Fungi</taxon>
        <taxon>Dikarya</taxon>
        <taxon>Ascomycota</taxon>
        <taxon>Pezizomycotina</taxon>
        <taxon>Orbiliomycetes</taxon>
        <taxon>Orbiliales</taxon>
        <taxon>Orbiliaceae</taxon>
        <taxon>Drechslerella</taxon>
    </lineage>
</organism>
<evidence type="ECO:0000256" key="7">
    <source>
        <dbReference type="SAM" id="MobiDB-lite"/>
    </source>
</evidence>
<gene>
    <name evidence="10" type="ORF">DRE_03427</name>
</gene>
<evidence type="ECO:0000256" key="6">
    <source>
        <dbReference type="ARBA" id="ARBA00023136"/>
    </source>
</evidence>
<evidence type="ECO:0000256" key="3">
    <source>
        <dbReference type="ARBA" id="ARBA00022692"/>
    </source>
</evidence>
<keyword evidence="3 8" id="KW-0812">Transmembrane</keyword>
<accession>W7I551</accession>
<evidence type="ECO:0000313" key="11">
    <source>
        <dbReference type="Proteomes" id="UP000024837"/>
    </source>
</evidence>
<dbReference type="PANTHER" id="PTHR43341">
    <property type="entry name" value="AMINO ACID PERMEASE"/>
    <property type="match status" value="1"/>
</dbReference>
<feature type="transmembrane region" description="Helical" evidence="8">
    <location>
        <begin position="552"/>
        <end position="570"/>
    </location>
</feature>
<feature type="transmembrane region" description="Helical" evidence="8">
    <location>
        <begin position="446"/>
        <end position="464"/>
    </location>
</feature>
<feature type="transmembrane region" description="Helical" evidence="8">
    <location>
        <begin position="470"/>
        <end position="496"/>
    </location>
</feature>
<evidence type="ECO:0000256" key="8">
    <source>
        <dbReference type="SAM" id="Phobius"/>
    </source>
</evidence>
<dbReference type="AlphaFoldDB" id="W7I551"/>
<keyword evidence="6 8" id="KW-0472">Membrane</keyword>
<protein>
    <recommendedName>
        <fullName evidence="9">Amino acid permease/ SLC12A domain-containing protein</fullName>
    </recommendedName>
</protein>
<feature type="transmembrane region" description="Helical" evidence="8">
    <location>
        <begin position="261"/>
        <end position="281"/>
    </location>
</feature>
<dbReference type="InterPro" id="IPR050524">
    <property type="entry name" value="APC_YAT"/>
</dbReference>
<proteinExistence type="predicted"/>
<evidence type="ECO:0000256" key="2">
    <source>
        <dbReference type="ARBA" id="ARBA00022448"/>
    </source>
</evidence>
<dbReference type="OrthoDB" id="5982228at2759"/>
<dbReference type="GO" id="GO:0015171">
    <property type="term" value="F:amino acid transmembrane transporter activity"/>
    <property type="evidence" value="ECO:0007669"/>
    <property type="project" value="TreeGrafter"/>
</dbReference>
<feature type="transmembrane region" description="Helical" evidence="8">
    <location>
        <begin position="199"/>
        <end position="220"/>
    </location>
</feature>
<feature type="domain" description="Amino acid permease/ SLC12A" evidence="9">
    <location>
        <begin position="120"/>
        <end position="581"/>
    </location>
</feature>
<feature type="transmembrane region" description="Helical" evidence="8">
    <location>
        <begin position="301"/>
        <end position="325"/>
    </location>
</feature>
<feature type="region of interest" description="Disordered" evidence="7">
    <location>
        <begin position="953"/>
        <end position="1014"/>
    </location>
</feature>
<keyword evidence="11" id="KW-1185">Reference proteome</keyword>
<feature type="transmembrane region" description="Helical" evidence="8">
    <location>
        <begin position="156"/>
        <end position="178"/>
    </location>
</feature>
<dbReference type="PROSITE" id="PS00218">
    <property type="entry name" value="AMINO_ACID_PERMEASE_1"/>
    <property type="match status" value="1"/>
</dbReference>
<keyword evidence="4" id="KW-0029">Amino-acid transport</keyword>
<comment type="subcellular location">
    <subcellularLocation>
        <location evidence="1">Membrane</location>
        <topology evidence="1">Multi-pass membrane protein</topology>
    </subcellularLocation>
</comment>
<feature type="transmembrane region" description="Helical" evidence="8">
    <location>
        <begin position="346"/>
        <end position="367"/>
    </location>
</feature>